<dbReference type="OrthoDB" id="10254221at2759"/>
<dbReference type="InterPro" id="IPR051604">
    <property type="entry name" value="Ergot_Alk_Oxidoreductase"/>
</dbReference>
<dbReference type="Gene3D" id="3.90.25.10">
    <property type="entry name" value="UDP-galactose 4-epimerase, domain 1"/>
    <property type="match status" value="1"/>
</dbReference>
<sequence length="297" mass="33706">MTIKVCVTSSEGQTGHYTLDYLQKNYKDKFDVVPAVYDEEKAESKWKISQTGLTTIKVDADKKETYLEAFKSCEAVFLVPSSAENKVEHGRNMIDACHEADVKFVLLLSMIGTEEEDYLFGKQFKELEEYLFKSGIRQHCVIRSNFYAENLLLYKDSVMKGELPLPIHDGAMSPVSVKDIGKLACHILNDWNSHIGRAYNITGPECINGHQIASQFSKALGKDIKYVDISESDAEVLLKDQNVPPHEIRGLLEFYKLVKNNQMNVISRDFANLTGDQPKSIKEVVEDNKDVFHAREE</sequence>
<dbReference type="Pfam" id="PF05368">
    <property type="entry name" value="NmrA"/>
    <property type="match status" value="1"/>
</dbReference>
<dbReference type="InterPro" id="IPR036291">
    <property type="entry name" value="NAD(P)-bd_dom_sf"/>
</dbReference>
<reference evidence="2 4" key="1">
    <citation type="journal article" date="2013" name="Curr. Biol.">
        <title>Shared signatures of parasitism and phylogenomics unite Cryptomycota and microsporidia.</title>
        <authorList>
            <person name="James T.Y."/>
            <person name="Pelin A."/>
            <person name="Bonen L."/>
            <person name="Ahrendt S."/>
            <person name="Sain D."/>
            <person name="Corradi N."/>
            <person name="Stajich J.E."/>
        </authorList>
    </citation>
    <scope>NUCLEOTIDE SEQUENCE [LARGE SCALE GENOMIC DNA]</scope>
    <source>
        <strain evidence="2 4">CSF55</strain>
        <strain evidence="2 4">CSF55</strain>
    </source>
</reference>
<dbReference type="HOGENOM" id="CLU_073157_0_0_1"/>
<evidence type="ECO:0000313" key="3">
    <source>
        <dbReference type="EMBL" id="RKP18906.1"/>
    </source>
</evidence>
<organism evidence="2 4">
    <name type="scientific">Rozella allomycis (strain CSF55)</name>
    <dbReference type="NCBI Taxonomy" id="988480"/>
    <lineage>
        <taxon>Eukaryota</taxon>
        <taxon>Fungi</taxon>
        <taxon>Fungi incertae sedis</taxon>
        <taxon>Cryptomycota</taxon>
        <taxon>Cryptomycota incertae sedis</taxon>
        <taxon>Rozella</taxon>
    </lineage>
</organism>
<accession>A0A075AQK2</accession>
<protein>
    <submittedName>
        <fullName evidence="2">NAD(P)-binding domain-containing protein</fullName>
    </submittedName>
    <submittedName>
        <fullName evidence="3">NAD(P)-binding protein</fullName>
    </submittedName>
</protein>
<dbReference type="EMBL" id="ML005338">
    <property type="protein sequence ID" value="RKP18906.1"/>
    <property type="molecule type" value="Genomic_DNA"/>
</dbReference>
<gene>
    <name evidence="2" type="ORF">O9G_001347</name>
    <name evidence="3" type="ORF">ROZALSC1DRAFT_29447</name>
</gene>
<dbReference type="PANTHER" id="PTHR43162:SF1">
    <property type="entry name" value="PRESTALK A DIFFERENTIATION PROTEIN A"/>
    <property type="match status" value="1"/>
</dbReference>
<dbReference type="SUPFAM" id="SSF51735">
    <property type="entry name" value="NAD(P)-binding Rossmann-fold domains"/>
    <property type="match status" value="1"/>
</dbReference>
<dbReference type="OMA" id="GADTMCL"/>
<dbReference type="STRING" id="988480.A0A075AQK2"/>
<reference evidence="5" key="2">
    <citation type="journal article" date="2018" name="Nat. Microbiol.">
        <title>Leveraging single-cell genomics to expand the fungal tree of life.</title>
        <authorList>
            <person name="Ahrendt S.R."/>
            <person name="Quandt C.A."/>
            <person name="Ciobanu D."/>
            <person name="Clum A."/>
            <person name="Salamov A."/>
            <person name="Andreopoulos B."/>
            <person name="Cheng J.F."/>
            <person name="Woyke T."/>
            <person name="Pelin A."/>
            <person name="Henrissat B."/>
            <person name="Reynolds N.K."/>
            <person name="Benny G.L."/>
            <person name="Smith M.E."/>
            <person name="James T.Y."/>
            <person name="Grigoriev I.V."/>
        </authorList>
    </citation>
    <scope>NUCLEOTIDE SEQUENCE [LARGE SCALE GENOMIC DNA]</scope>
    <source>
        <strain evidence="5">CSF55</strain>
    </source>
</reference>
<dbReference type="PANTHER" id="PTHR43162">
    <property type="match status" value="1"/>
</dbReference>
<feature type="domain" description="NmrA-like" evidence="1">
    <location>
        <begin position="3"/>
        <end position="260"/>
    </location>
</feature>
<dbReference type="InterPro" id="IPR008030">
    <property type="entry name" value="NmrA-like"/>
</dbReference>
<reference evidence="3" key="3">
    <citation type="submission" date="2018-08" db="EMBL/GenBank/DDBJ databases">
        <title>Leveraging single-cell genomics to expand the Fungal Tree of Life.</title>
        <authorList>
            <consortium name="DOE Joint Genome Institute"/>
            <person name="Ahrendt S.R."/>
            <person name="Quandt C.A."/>
            <person name="Ciobanu D."/>
            <person name="Clum A."/>
            <person name="Salamov A."/>
            <person name="Andreopoulos B."/>
            <person name="Cheng J.-F."/>
            <person name="Woyke T."/>
            <person name="Pelin A."/>
            <person name="Henrissat B."/>
            <person name="Reynolds N."/>
            <person name="Benny G.L."/>
            <person name="Smith M.E."/>
            <person name="James T.Y."/>
            <person name="Grigoriev I.V."/>
        </authorList>
    </citation>
    <scope>NUCLEOTIDE SEQUENCE</scope>
    <source>
        <strain evidence="3">CSF55</strain>
    </source>
</reference>
<evidence type="ECO:0000313" key="5">
    <source>
        <dbReference type="Proteomes" id="UP000281549"/>
    </source>
</evidence>
<dbReference type="AlphaFoldDB" id="A0A075AQK2"/>
<evidence type="ECO:0000313" key="2">
    <source>
        <dbReference type="EMBL" id="EPZ32445.1"/>
    </source>
</evidence>
<evidence type="ECO:0000259" key="1">
    <source>
        <dbReference type="Pfam" id="PF05368"/>
    </source>
</evidence>
<proteinExistence type="predicted"/>
<name>A0A075AQK2_ROZAC</name>
<dbReference type="EMBL" id="KE561154">
    <property type="protein sequence ID" value="EPZ32445.1"/>
    <property type="molecule type" value="Genomic_DNA"/>
</dbReference>
<dbReference type="Gene3D" id="3.40.50.720">
    <property type="entry name" value="NAD(P)-binding Rossmann-like Domain"/>
    <property type="match status" value="1"/>
</dbReference>
<keyword evidence="4" id="KW-1185">Reference proteome</keyword>
<dbReference type="Proteomes" id="UP000030755">
    <property type="component" value="Unassembled WGS sequence"/>
</dbReference>
<evidence type="ECO:0000313" key="4">
    <source>
        <dbReference type="Proteomes" id="UP000030755"/>
    </source>
</evidence>
<dbReference type="Proteomes" id="UP000281549">
    <property type="component" value="Unassembled WGS sequence"/>
</dbReference>